<evidence type="ECO:0000256" key="1">
    <source>
        <dbReference type="SAM" id="MobiDB-lite"/>
    </source>
</evidence>
<protein>
    <submittedName>
        <fullName evidence="2">Uncharacterized protein</fullName>
    </submittedName>
</protein>
<feature type="compositionally biased region" description="Basic and acidic residues" evidence="1">
    <location>
        <begin position="102"/>
        <end position="118"/>
    </location>
</feature>
<name>A0A7J6RP76_PEROL</name>
<dbReference type="AlphaFoldDB" id="A0A7J6RP76"/>
<dbReference type="EMBL" id="JABANO010024073">
    <property type="protein sequence ID" value="KAF4722494.1"/>
    <property type="molecule type" value="Genomic_DNA"/>
</dbReference>
<accession>A0A7J6RP76</accession>
<keyword evidence="3" id="KW-1185">Reference proteome</keyword>
<dbReference type="Proteomes" id="UP000553632">
    <property type="component" value="Unassembled WGS sequence"/>
</dbReference>
<evidence type="ECO:0000313" key="2">
    <source>
        <dbReference type="EMBL" id="KAF4722494.1"/>
    </source>
</evidence>
<dbReference type="OMA" id="WRICQAG"/>
<feature type="compositionally biased region" description="Basic and acidic residues" evidence="1">
    <location>
        <begin position="65"/>
        <end position="75"/>
    </location>
</feature>
<sequence>MGVDVQKSYQAAWDTNQEALMAAFEGSSDSKEQDRLLKDYEANRVMPELPQPEEPTRKSSSRKHHEPEKARRSVGSEKAASVADDKPAPTKKTGSRKSTKATKKEAAALSRVEPKEEALGSLPKIVAAAPKATEKPSSGVRVGLGWTPNFSMDS</sequence>
<gene>
    <name evidence="2" type="ORF">FOZ63_020651</name>
</gene>
<feature type="region of interest" description="Disordered" evidence="1">
    <location>
        <begin position="24"/>
        <end position="154"/>
    </location>
</feature>
<comment type="caution">
    <text evidence="2">The sequence shown here is derived from an EMBL/GenBank/DDBJ whole genome shotgun (WGS) entry which is preliminary data.</text>
</comment>
<feature type="compositionally biased region" description="Basic and acidic residues" evidence="1">
    <location>
        <begin position="28"/>
        <end position="42"/>
    </location>
</feature>
<proteinExistence type="predicted"/>
<feature type="non-terminal residue" evidence="2">
    <location>
        <position position="1"/>
    </location>
</feature>
<reference evidence="2 3" key="1">
    <citation type="submission" date="2020-04" db="EMBL/GenBank/DDBJ databases">
        <title>Perkinsus olseni comparative genomics.</title>
        <authorList>
            <person name="Bogema D.R."/>
        </authorList>
    </citation>
    <scope>NUCLEOTIDE SEQUENCE [LARGE SCALE GENOMIC DNA]</scope>
    <source>
        <strain evidence="2 3">ATCC PRA-207</strain>
    </source>
</reference>
<organism evidence="2 3">
    <name type="scientific">Perkinsus olseni</name>
    <name type="common">Perkinsus atlanticus</name>
    <dbReference type="NCBI Taxonomy" id="32597"/>
    <lineage>
        <taxon>Eukaryota</taxon>
        <taxon>Sar</taxon>
        <taxon>Alveolata</taxon>
        <taxon>Perkinsozoa</taxon>
        <taxon>Perkinsea</taxon>
        <taxon>Perkinsida</taxon>
        <taxon>Perkinsidae</taxon>
        <taxon>Perkinsus</taxon>
    </lineage>
</organism>
<evidence type="ECO:0000313" key="3">
    <source>
        <dbReference type="Proteomes" id="UP000553632"/>
    </source>
</evidence>